<keyword evidence="1" id="KW-0413">Isomerase</keyword>
<dbReference type="InterPro" id="IPR013022">
    <property type="entry name" value="Xyl_isomerase-like_TIM-brl"/>
</dbReference>
<dbReference type="EMBL" id="JAAAMU010000004">
    <property type="protein sequence ID" value="NBC69296.1"/>
    <property type="molecule type" value="Genomic_DNA"/>
</dbReference>
<evidence type="ECO:0000259" key="2">
    <source>
        <dbReference type="Pfam" id="PF01261"/>
    </source>
</evidence>
<dbReference type="InterPro" id="IPR036237">
    <property type="entry name" value="Xyl_isomerase-like_sf"/>
</dbReference>
<accession>A0A7X4YMW2</accession>
<dbReference type="PANTHER" id="PTHR43489:SF7">
    <property type="entry name" value="3-DEHYDRO-D-GULOSIDE 4-EPIMERASE-RELATED"/>
    <property type="match status" value="1"/>
</dbReference>
<organism evidence="3 4">
    <name type="scientific">Paenibacillus sacheonensis</name>
    <dbReference type="NCBI Taxonomy" id="742054"/>
    <lineage>
        <taxon>Bacteria</taxon>
        <taxon>Bacillati</taxon>
        <taxon>Bacillota</taxon>
        <taxon>Bacilli</taxon>
        <taxon>Bacillales</taxon>
        <taxon>Paenibacillaceae</taxon>
        <taxon>Paenibacillus</taxon>
    </lineage>
</organism>
<dbReference type="InterPro" id="IPR050417">
    <property type="entry name" value="Sugar_Epim/Isomerase"/>
</dbReference>
<dbReference type="GO" id="GO:0016853">
    <property type="term" value="F:isomerase activity"/>
    <property type="evidence" value="ECO:0007669"/>
    <property type="project" value="UniProtKB-KW"/>
</dbReference>
<reference evidence="3 4" key="1">
    <citation type="submission" date="2020-01" db="EMBL/GenBank/DDBJ databases">
        <title>Paenibacillus soybeanensis sp. nov. isolated from the nodules of soybean (Glycine max(L.) Merr).</title>
        <authorList>
            <person name="Wang H."/>
        </authorList>
    </citation>
    <scope>NUCLEOTIDE SEQUENCE [LARGE SCALE GENOMIC DNA]</scope>
    <source>
        <strain evidence="3 4">DSM 23054</strain>
    </source>
</reference>
<sequence length="266" mass="29473">MKLATQDRSFFGSTYEQKLNSLKTLGFEGFEIDGRNLIDRYDEIRRAVLSTGIPISSVCGGYRGWIGDFDAEERAKAIADIGEILKYTGDIGAAGVIVPAAFGIFSKKLPPFQSPRAADEERRILLDSLAQLNEHALKAGSFLLLEPLNRYEDHMINRLDEAGSLIREGEFAAVEIMADFFHMQIEEPDVNASLRAEADLIAHVHLADSNRLQPGYGHTDFTTYFQTLREIGFDGYMAVECELAPGDGMQAYAEMAAYLKSCINAD</sequence>
<name>A0A7X4YMW2_9BACL</name>
<dbReference type="AlphaFoldDB" id="A0A7X4YMW2"/>
<comment type="caution">
    <text evidence="3">The sequence shown here is derived from an EMBL/GenBank/DDBJ whole genome shotgun (WGS) entry which is preliminary data.</text>
</comment>
<gene>
    <name evidence="3" type="ORF">GT003_09860</name>
</gene>
<dbReference type="OrthoDB" id="9814946at2"/>
<evidence type="ECO:0000313" key="4">
    <source>
        <dbReference type="Proteomes" id="UP000558113"/>
    </source>
</evidence>
<dbReference type="Proteomes" id="UP000558113">
    <property type="component" value="Unassembled WGS sequence"/>
</dbReference>
<dbReference type="RefSeq" id="WP_161696968.1">
    <property type="nucleotide sequence ID" value="NZ_JAAAMU010000004.1"/>
</dbReference>
<feature type="domain" description="Xylose isomerase-like TIM barrel" evidence="2">
    <location>
        <begin position="22"/>
        <end position="262"/>
    </location>
</feature>
<proteinExistence type="predicted"/>
<evidence type="ECO:0000256" key="1">
    <source>
        <dbReference type="ARBA" id="ARBA00023235"/>
    </source>
</evidence>
<dbReference type="Gene3D" id="3.20.20.150">
    <property type="entry name" value="Divalent-metal-dependent TIM barrel enzymes"/>
    <property type="match status" value="1"/>
</dbReference>
<evidence type="ECO:0000313" key="3">
    <source>
        <dbReference type="EMBL" id="NBC69296.1"/>
    </source>
</evidence>
<dbReference type="PANTHER" id="PTHR43489">
    <property type="entry name" value="ISOMERASE"/>
    <property type="match status" value="1"/>
</dbReference>
<keyword evidence="4" id="KW-1185">Reference proteome</keyword>
<protein>
    <submittedName>
        <fullName evidence="3">TIM barrel protein</fullName>
    </submittedName>
</protein>
<dbReference type="SUPFAM" id="SSF51658">
    <property type="entry name" value="Xylose isomerase-like"/>
    <property type="match status" value="1"/>
</dbReference>
<dbReference type="Pfam" id="PF01261">
    <property type="entry name" value="AP_endonuc_2"/>
    <property type="match status" value="1"/>
</dbReference>